<dbReference type="InterPro" id="IPR044023">
    <property type="entry name" value="Ig_7"/>
</dbReference>
<dbReference type="EMBL" id="JTDV01000008">
    <property type="protein sequence ID" value="KJD32436.1"/>
    <property type="molecule type" value="Genomic_DNA"/>
</dbReference>
<dbReference type="RefSeq" id="WP_044626479.1">
    <property type="nucleotide sequence ID" value="NZ_JTDV01000008.1"/>
</dbReference>
<accession>A0A0D7W021</accession>
<feature type="non-terminal residue" evidence="2">
    <location>
        <position position="1"/>
    </location>
</feature>
<dbReference type="PATRIC" id="fig|1382798.3.peg.3244"/>
<dbReference type="Pfam" id="PF19081">
    <property type="entry name" value="Ig_7"/>
    <property type="match status" value="1"/>
</dbReference>
<sequence length="947" mass="97597">IGSCDDVNVTVSIVINPLPNAGTPTPGTFCENELASNSPLNLLDQLSGEDAGGTWSDDNASGALSGDDLDLTALSIGTYNFTYTVTNSFSCTDSSTVTIAIVEAPESGTANTPVEFCEGTAPSTYNLFDLLEGEDQAGTWSDDDASGALTGDTVDLSSLSPATYNFTFDVDAIGSCDDVNVTVSIVINPLPNAGTPTPGTFCENELASNSPLNLLDQLSGEDAGGTWSDDNASGALSGDDLDLTALSIGTYNFTYTVTNSFSCTDSSTVTIAIVEAPESGTANAPAQLCLAAITSGQTFDLFDLLEDEDQLGTWNDDDTSGALTGNSVALDALGVGTYNFTFDVDAIGSCDDVNVTVSIVISETAAPTANATQAFCDSATVADLVATGDGTQWYIADTGGTALSTDASLTSGQTYYASQTDPTSGCESATRTAVTVTIYNSPNAGDFSTSAIISCNNNSSIDLFTGLDGSQDTGGTWSNDDNVGSLSGSTFDASGIAGGIYEFTYTVAATAPCSSDSITIQVTVEEPLNAGSDGAPLDLCSNNGTVDLFTALGGSPDSGGMWMPALTSGTGVFDPLVDAPGTYTYSLSNVCGTASSSIDVSVTMAPNAGSDDSITLCTSGASIDLFDLLGSDAQSGGTWMPALTSGTGVFDPAVDTADVYTYTVSATSPCANDAQASITVTVNETPTPTTSNNTPEFCAVDAPVVSNLDDFITSIGTIQWYEDAALTMPLTGTEALADGDYYATQTNSTGCASAQAVQLTVTINDAETPSLTDSNVEYCLNDGPTISTLSDNLTYNASIYDVVWYDAETGGSILSSSTAINNSTYYAALVDLNTGCESSMRLAVSPNTTACGKIKLPDGFSPNGDGTNDTYDVDNLAILYPNFEIEIYNRNGNVVYKGNASTPRFDGTANQSRVAVKGDLPVGVYFYIFKYNDGEHDPQQGRLYLSR</sequence>
<evidence type="ECO:0000313" key="2">
    <source>
        <dbReference type="EMBL" id="KJD32436.1"/>
    </source>
</evidence>
<dbReference type="NCBIfam" id="TIGR04131">
    <property type="entry name" value="Bac_Flav_CTERM"/>
    <property type="match status" value="1"/>
</dbReference>
<dbReference type="STRING" id="1382798.PK35_09470"/>
<evidence type="ECO:0000259" key="1">
    <source>
        <dbReference type="Pfam" id="PF19081"/>
    </source>
</evidence>
<reference evidence="2 3" key="1">
    <citation type="journal article" date="2015" name="Antonie Van Leeuwenhoek">
        <title>Tamlana nanhaiensis sp. nov., isolated from surface seawater collected from the South China Sea.</title>
        <authorList>
            <person name="Liu X."/>
            <person name="Lai Q."/>
            <person name="Du Y."/>
            <person name="Li G."/>
            <person name="Sun F."/>
            <person name="Shao Z."/>
        </authorList>
    </citation>
    <scope>NUCLEOTIDE SEQUENCE [LARGE SCALE GENOMIC DNA]</scope>
    <source>
        <strain evidence="2 3">FHC16</strain>
    </source>
</reference>
<name>A0A0D7W021_9FLAO</name>
<dbReference type="Proteomes" id="UP000032361">
    <property type="component" value="Unassembled WGS sequence"/>
</dbReference>
<evidence type="ECO:0000313" key="3">
    <source>
        <dbReference type="Proteomes" id="UP000032361"/>
    </source>
</evidence>
<organism evidence="2 3">
    <name type="scientific">Neotamlana nanhaiensis</name>
    <dbReference type="NCBI Taxonomy" id="1382798"/>
    <lineage>
        <taxon>Bacteria</taxon>
        <taxon>Pseudomonadati</taxon>
        <taxon>Bacteroidota</taxon>
        <taxon>Flavobacteriia</taxon>
        <taxon>Flavobacteriales</taxon>
        <taxon>Flavobacteriaceae</taxon>
        <taxon>Neotamlana</taxon>
    </lineage>
</organism>
<dbReference type="OrthoDB" id="1236981at2"/>
<keyword evidence="3" id="KW-1185">Reference proteome</keyword>
<gene>
    <name evidence="2" type="ORF">PK35_09470</name>
</gene>
<protein>
    <recommendedName>
        <fullName evidence="1">Ig-like domain-containing protein</fullName>
    </recommendedName>
</protein>
<proteinExistence type="predicted"/>
<comment type="caution">
    <text evidence="2">The sequence shown here is derived from an EMBL/GenBank/DDBJ whole genome shotgun (WGS) entry which is preliminary data.</text>
</comment>
<dbReference type="InterPro" id="IPR026341">
    <property type="entry name" value="T9SS_type_B"/>
</dbReference>
<dbReference type="Pfam" id="PF13585">
    <property type="entry name" value="CHU_C"/>
    <property type="match status" value="1"/>
</dbReference>
<dbReference type="AlphaFoldDB" id="A0A0D7W021"/>
<feature type="domain" description="Ig-like" evidence="1">
    <location>
        <begin position="365"/>
        <end position="438"/>
    </location>
</feature>